<keyword evidence="3" id="KW-1185">Reference proteome</keyword>
<dbReference type="EMBL" id="BDIP01000509">
    <property type="protein sequence ID" value="GIQ81836.1"/>
    <property type="molecule type" value="Genomic_DNA"/>
</dbReference>
<dbReference type="AlphaFoldDB" id="A0A9K3GH02"/>
<feature type="compositionally biased region" description="Gly residues" evidence="1">
    <location>
        <begin position="187"/>
        <end position="200"/>
    </location>
</feature>
<feature type="compositionally biased region" description="Basic residues" evidence="1">
    <location>
        <begin position="241"/>
        <end position="256"/>
    </location>
</feature>
<accession>A0A9K3GH02</accession>
<dbReference type="OrthoDB" id="338816at2759"/>
<evidence type="ECO:0000256" key="1">
    <source>
        <dbReference type="SAM" id="MobiDB-lite"/>
    </source>
</evidence>
<gene>
    <name evidence="2" type="ORF">KIPB_002864</name>
</gene>
<feature type="compositionally biased region" description="Basic and acidic residues" evidence="1">
    <location>
        <begin position="213"/>
        <end position="240"/>
    </location>
</feature>
<evidence type="ECO:0000313" key="2">
    <source>
        <dbReference type="EMBL" id="GIQ81836.1"/>
    </source>
</evidence>
<organism evidence="2 3">
    <name type="scientific">Kipferlia bialata</name>
    <dbReference type="NCBI Taxonomy" id="797122"/>
    <lineage>
        <taxon>Eukaryota</taxon>
        <taxon>Metamonada</taxon>
        <taxon>Carpediemonas-like organisms</taxon>
        <taxon>Kipferlia</taxon>
    </lineage>
</organism>
<sequence length="263" mass="27826">MPLTYPTSSLSLPTASEAAMCRNCGNIICEGQGLGACLYCHAPPDSHGIPQMQSDDRCNLKRAKRHTVTEDEGAYEAAVSFRNTILGNVYGSEGSQGVGVIDDQTSFIDYEERERAREEAEETVSMAFLRETLFQTHAAVEEPCSASCTYKKKDQKDKGPRRAGGGGFNVTTYTPNPEEADTKGQVAGKGSGRGGRGAPGGKRDNNPRPSTRQGEKGGKGGKGETGERENGPRGQGDGKGKGRHRGRGRGKGKGKSKVGGGDK</sequence>
<proteinExistence type="predicted"/>
<protein>
    <recommendedName>
        <fullName evidence="4">Zinc finger C2HC5-type domain-containing protein</fullName>
    </recommendedName>
</protein>
<dbReference type="Proteomes" id="UP000265618">
    <property type="component" value="Unassembled WGS sequence"/>
</dbReference>
<name>A0A9K3GH02_9EUKA</name>
<feature type="region of interest" description="Disordered" evidence="1">
    <location>
        <begin position="150"/>
        <end position="263"/>
    </location>
</feature>
<feature type="compositionally biased region" description="Basic and acidic residues" evidence="1">
    <location>
        <begin position="151"/>
        <end position="160"/>
    </location>
</feature>
<reference evidence="2 3" key="1">
    <citation type="journal article" date="2018" name="PLoS ONE">
        <title>The draft genome of Kipferlia bialata reveals reductive genome evolution in fornicate parasites.</title>
        <authorList>
            <person name="Tanifuji G."/>
            <person name="Takabayashi S."/>
            <person name="Kume K."/>
            <person name="Takagi M."/>
            <person name="Nakayama T."/>
            <person name="Kamikawa R."/>
            <person name="Inagaki Y."/>
            <person name="Hashimoto T."/>
        </authorList>
    </citation>
    <scope>NUCLEOTIDE SEQUENCE [LARGE SCALE GENOMIC DNA]</scope>
    <source>
        <strain evidence="2">NY0173</strain>
    </source>
</reference>
<evidence type="ECO:0008006" key="4">
    <source>
        <dbReference type="Google" id="ProtNLM"/>
    </source>
</evidence>
<comment type="caution">
    <text evidence="2">The sequence shown here is derived from an EMBL/GenBank/DDBJ whole genome shotgun (WGS) entry which is preliminary data.</text>
</comment>
<evidence type="ECO:0000313" key="3">
    <source>
        <dbReference type="Proteomes" id="UP000265618"/>
    </source>
</evidence>